<dbReference type="SUPFAM" id="SSF56281">
    <property type="entry name" value="Metallo-hydrolase/oxidoreductase"/>
    <property type="match status" value="1"/>
</dbReference>
<reference evidence="2 3" key="2">
    <citation type="submission" date="2019-09" db="EMBL/GenBank/DDBJ databases">
        <title>Complete Genome Sequence and Methylome Analysis of free living Spirochaetas.</title>
        <authorList>
            <person name="Leshcheva N."/>
            <person name="Mikheeva N."/>
        </authorList>
    </citation>
    <scope>NUCLEOTIDE SEQUENCE [LARGE SCALE GENOMIC DNA]</scope>
    <source>
        <strain evidence="2 3">P</strain>
    </source>
</reference>
<organism evidence="2 3">
    <name type="scientific">Thiospirochaeta perfilievii</name>
    <dbReference type="NCBI Taxonomy" id="252967"/>
    <lineage>
        <taxon>Bacteria</taxon>
        <taxon>Pseudomonadati</taxon>
        <taxon>Spirochaetota</taxon>
        <taxon>Spirochaetia</taxon>
        <taxon>Spirochaetales</taxon>
        <taxon>Spirochaetaceae</taxon>
        <taxon>Thiospirochaeta</taxon>
    </lineage>
</organism>
<evidence type="ECO:0000313" key="3">
    <source>
        <dbReference type="Proteomes" id="UP000323824"/>
    </source>
</evidence>
<gene>
    <name evidence="2" type="ORF">EW093_12370</name>
</gene>
<proteinExistence type="predicted"/>
<reference evidence="2 3" key="1">
    <citation type="submission" date="2019-02" db="EMBL/GenBank/DDBJ databases">
        <authorList>
            <person name="Fomenkov A."/>
            <person name="Dubinina G."/>
            <person name="Grabovich M."/>
            <person name="Vincze T."/>
            <person name="Roberts R.J."/>
        </authorList>
    </citation>
    <scope>NUCLEOTIDE SEQUENCE [LARGE SCALE GENOMIC DNA]</scope>
    <source>
        <strain evidence="2 3">P</strain>
    </source>
</reference>
<dbReference type="CDD" id="cd07726">
    <property type="entry name" value="ST1585-like_MBL-fold"/>
    <property type="match status" value="1"/>
</dbReference>
<accession>A0A5C1QBM4</accession>
<protein>
    <submittedName>
        <fullName evidence="2">MBL fold metallo-hydrolase</fullName>
    </submittedName>
</protein>
<dbReference type="AlphaFoldDB" id="A0A5C1QBM4"/>
<dbReference type="Gene3D" id="3.60.15.10">
    <property type="entry name" value="Ribonuclease Z/Hydroxyacylglutathione hydrolase-like"/>
    <property type="match status" value="1"/>
</dbReference>
<name>A0A5C1QBM4_9SPIO</name>
<dbReference type="SMART" id="SM00849">
    <property type="entry name" value="Lactamase_B"/>
    <property type="match status" value="1"/>
</dbReference>
<dbReference type="InterPro" id="IPR001279">
    <property type="entry name" value="Metallo-B-lactamas"/>
</dbReference>
<dbReference type="InterPro" id="IPR050855">
    <property type="entry name" value="NDM-1-like"/>
</dbReference>
<dbReference type="PANTHER" id="PTHR42951:SF22">
    <property type="entry name" value="METALLO BETA-LACTAMASE SUPERFAMILY LIPOPROTEIN"/>
    <property type="match status" value="1"/>
</dbReference>
<dbReference type="Proteomes" id="UP000323824">
    <property type="component" value="Chromosome"/>
</dbReference>
<dbReference type="InterPro" id="IPR036866">
    <property type="entry name" value="RibonucZ/Hydroxyglut_hydro"/>
</dbReference>
<dbReference type="InterPro" id="IPR037482">
    <property type="entry name" value="ST1585_MBL-fold"/>
</dbReference>
<dbReference type="RefSeq" id="WP_149568713.1">
    <property type="nucleotide sequence ID" value="NZ_CP035807.1"/>
</dbReference>
<sequence>MLLSKFQIDLVDSELIRDKFAGTYILNSNNEVAIIEVSTSHAVPTILKRLEELNIPKESVKYLFITHIHLDHAGGAGTLLKELPRAKLVVQPSGAKHMVDPTKLILGANAVYGEEVVKKDYGVITPVDQSRIISCSDNQVFNIGGRELTTIFTPGHARHHISIYDSISNGIFTGDSFGLTYPELNIEGRRFYQPTTTPTAFEYDKMVESIDKMMAFNPKLLFFTHYGFSDSPKDVEYQIKKRLDDYVDLVKFNTENLELRLGQYYINECSNFGIKLSSENILKLFEIDIKLNSMGLILWKNR</sequence>
<evidence type="ECO:0000313" key="2">
    <source>
        <dbReference type="EMBL" id="QEN05475.1"/>
    </source>
</evidence>
<evidence type="ECO:0000259" key="1">
    <source>
        <dbReference type="SMART" id="SM00849"/>
    </source>
</evidence>
<keyword evidence="3" id="KW-1185">Reference proteome</keyword>
<dbReference type="PANTHER" id="PTHR42951">
    <property type="entry name" value="METALLO-BETA-LACTAMASE DOMAIN-CONTAINING"/>
    <property type="match status" value="1"/>
</dbReference>
<feature type="domain" description="Metallo-beta-lactamase" evidence="1">
    <location>
        <begin position="20"/>
        <end position="225"/>
    </location>
</feature>
<keyword evidence="2" id="KW-0378">Hydrolase</keyword>
<dbReference type="GO" id="GO:0016787">
    <property type="term" value="F:hydrolase activity"/>
    <property type="evidence" value="ECO:0007669"/>
    <property type="project" value="UniProtKB-KW"/>
</dbReference>
<dbReference type="Pfam" id="PF00753">
    <property type="entry name" value="Lactamase_B"/>
    <property type="match status" value="1"/>
</dbReference>
<dbReference type="OrthoDB" id="9761531at2"/>
<dbReference type="KEGG" id="sper:EW093_12370"/>
<dbReference type="EMBL" id="CP035807">
    <property type="protein sequence ID" value="QEN05475.1"/>
    <property type="molecule type" value="Genomic_DNA"/>
</dbReference>